<evidence type="ECO:0000313" key="4">
    <source>
        <dbReference type="Proteomes" id="UP000556084"/>
    </source>
</evidence>
<evidence type="ECO:0000313" key="3">
    <source>
        <dbReference type="EMBL" id="MBB4893346.1"/>
    </source>
</evidence>
<reference evidence="3 4" key="1">
    <citation type="submission" date="2020-08" db="EMBL/GenBank/DDBJ databases">
        <title>Genomic Encyclopedia of Type Strains, Phase III (KMG-III): the genomes of soil and plant-associated and newly described type strains.</title>
        <authorList>
            <person name="Whitman W."/>
        </authorList>
    </citation>
    <scope>NUCLEOTIDE SEQUENCE [LARGE SCALE GENOMIC DNA]</scope>
    <source>
        <strain evidence="3 4">CECT 3266</strain>
    </source>
</reference>
<feature type="coiled-coil region" evidence="1">
    <location>
        <begin position="80"/>
        <end position="107"/>
    </location>
</feature>
<dbReference type="AlphaFoldDB" id="A0A7W7PJM7"/>
<evidence type="ECO:0000256" key="2">
    <source>
        <dbReference type="SAM" id="MobiDB-lite"/>
    </source>
</evidence>
<organism evidence="3 4">
    <name type="scientific">Streptomyces olivoverticillatus</name>
    <dbReference type="NCBI Taxonomy" id="66427"/>
    <lineage>
        <taxon>Bacteria</taxon>
        <taxon>Bacillati</taxon>
        <taxon>Actinomycetota</taxon>
        <taxon>Actinomycetes</taxon>
        <taxon>Kitasatosporales</taxon>
        <taxon>Streptomycetaceae</taxon>
        <taxon>Streptomyces</taxon>
    </lineage>
</organism>
<dbReference type="Proteomes" id="UP000556084">
    <property type="component" value="Unassembled WGS sequence"/>
</dbReference>
<keyword evidence="1" id="KW-0175">Coiled coil</keyword>
<keyword evidence="4" id="KW-1185">Reference proteome</keyword>
<accession>A0A7W7PJM7</accession>
<proteinExistence type="predicted"/>
<name>A0A7W7PJM7_9ACTN</name>
<gene>
    <name evidence="3" type="ORF">FHS39_002377</name>
</gene>
<dbReference type="RefSeq" id="WP_184349217.1">
    <property type="nucleotide sequence ID" value="NZ_JACHJH010000003.1"/>
</dbReference>
<evidence type="ECO:0000256" key="1">
    <source>
        <dbReference type="SAM" id="Coils"/>
    </source>
</evidence>
<sequence length="137" mass="15303">MPDRRDEPPAGIQGRRPADPADRAGGQALFTAGAASWRPAASDVNTRDVNYKRYRDECLREGLDPDVAVEVEALTPGLLRSRLNDAIEALVNDVRKWNIEARTEEAERELLRSLHGTVKKIVRRTTGEPSAEDEENR</sequence>
<comment type="caution">
    <text evidence="3">The sequence shown here is derived from an EMBL/GenBank/DDBJ whole genome shotgun (WGS) entry which is preliminary data.</text>
</comment>
<feature type="region of interest" description="Disordered" evidence="2">
    <location>
        <begin position="1"/>
        <end position="25"/>
    </location>
</feature>
<protein>
    <submittedName>
        <fullName evidence="3">Uncharacterized protein</fullName>
    </submittedName>
</protein>
<dbReference type="EMBL" id="JACHJH010000003">
    <property type="protein sequence ID" value="MBB4893346.1"/>
    <property type="molecule type" value="Genomic_DNA"/>
</dbReference>